<organism evidence="3 4">
    <name type="scientific">Pseudomonas coleopterorum</name>
    <dbReference type="NCBI Taxonomy" id="1605838"/>
    <lineage>
        <taxon>Bacteria</taxon>
        <taxon>Pseudomonadati</taxon>
        <taxon>Pseudomonadota</taxon>
        <taxon>Gammaproteobacteria</taxon>
        <taxon>Pseudomonadales</taxon>
        <taxon>Pseudomonadaceae</taxon>
        <taxon>Pseudomonas</taxon>
    </lineage>
</organism>
<keyword evidence="1" id="KW-0472">Membrane</keyword>
<sequence length="159" mass="16389">MTRPAKQKGASLIEVLVSLLVLGIGLLGAAALQLNALKFTDSSTLSSQASFLAYDMMDRIRANPNANYALSALSAAPTSGGGSTRNQDLVDFAANVTALGGADAATSSIDVKGRLVTITIRWSDARAAGASNVSNVVGTDAAVQEYKLVSRVAMDKDIK</sequence>
<name>A0AAJ6M1F6_9PSED</name>
<evidence type="ECO:0000313" key="4">
    <source>
        <dbReference type="Proteomes" id="UP001258207"/>
    </source>
</evidence>
<evidence type="ECO:0000259" key="2">
    <source>
        <dbReference type="Pfam" id="PF22150"/>
    </source>
</evidence>
<gene>
    <name evidence="3" type="primary">pilV</name>
    <name evidence="3" type="ORF">RI108_03940</name>
</gene>
<keyword evidence="1" id="KW-0812">Transmembrane</keyword>
<dbReference type="EMBL" id="CP134081">
    <property type="protein sequence ID" value="WNC10591.1"/>
    <property type="molecule type" value="Genomic_DNA"/>
</dbReference>
<dbReference type="InterPro" id="IPR013362">
    <property type="entry name" value="Pilus_4_PilV"/>
</dbReference>
<proteinExistence type="predicted"/>
<protein>
    <submittedName>
        <fullName evidence="3">Type IV pilus modification protein PilV</fullName>
    </submittedName>
</protein>
<dbReference type="InterPro" id="IPR012902">
    <property type="entry name" value="N_methyl_site"/>
</dbReference>
<reference evidence="3" key="1">
    <citation type="submission" date="2023-09" db="EMBL/GenBank/DDBJ databases">
        <title>First report of Pseudomonas coleopterorum DJ13 causing leaf spot on Rhododendron pulchrum Sweet in China.</title>
        <authorList>
            <person name="Zhang Y."/>
        </authorList>
    </citation>
    <scope>NUCLEOTIDE SEQUENCE</scope>
    <source>
        <strain evidence="3">DJ13</strain>
    </source>
</reference>
<dbReference type="NCBIfam" id="TIGR02532">
    <property type="entry name" value="IV_pilin_GFxxxE"/>
    <property type="match status" value="1"/>
</dbReference>
<feature type="transmembrane region" description="Helical" evidence="1">
    <location>
        <begin position="12"/>
        <end position="32"/>
    </location>
</feature>
<evidence type="ECO:0000313" key="3">
    <source>
        <dbReference type="EMBL" id="WNC10591.1"/>
    </source>
</evidence>
<dbReference type="Pfam" id="PF22150">
    <property type="entry name" value="Tt1218-like"/>
    <property type="match status" value="1"/>
</dbReference>
<keyword evidence="1" id="KW-1133">Transmembrane helix</keyword>
<dbReference type="RefSeq" id="WP_310792374.1">
    <property type="nucleotide sequence ID" value="NZ_CP134081.1"/>
</dbReference>
<dbReference type="InterPro" id="IPR054402">
    <property type="entry name" value="Tt1218-like_dom"/>
</dbReference>
<dbReference type="NCBIfam" id="TIGR02523">
    <property type="entry name" value="type_IV_pilV"/>
    <property type="match status" value="1"/>
</dbReference>
<dbReference type="Proteomes" id="UP001258207">
    <property type="component" value="Chromosome"/>
</dbReference>
<accession>A0AAJ6M1F6</accession>
<evidence type="ECO:0000256" key="1">
    <source>
        <dbReference type="SAM" id="Phobius"/>
    </source>
</evidence>
<feature type="domain" description="Type IV pilin Tt1218-like" evidence="2">
    <location>
        <begin position="31"/>
        <end position="76"/>
    </location>
</feature>
<dbReference type="AlphaFoldDB" id="A0AAJ6M1F6"/>
<dbReference type="Pfam" id="PF07963">
    <property type="entry name" value="N_methyl"/>
    <property type="match status" value="1"/>
</dbReference>